<reference evidence="2" key="3">
    <citation type="submission" date="2015-04" db="UniProtKB">
        <authorList>
            <consortium name="EnsemblPlants"/>
        </authorList>
    </citation>
    <scope>IDENTIFICATION</scope>
</reference>
<dbReference type="Gramene" id="LPERR06G10830.1">
    <property type="protein sequence ID" value="LPERR06G10830.1"/>
    <property type="gene ID" value="LPERR06G10830"/>
</dbReference>
<evidence type="ECO:0000313" key="2">
    <source>
        <dbReference type="EnsemblPlants" id="LPERR06G10830.1"/>
    </source>
</evidence>
<feature type="domain" description="PIR2-like helical" evidence="1">
    <location>
        <begin position="30"/>
        <end position="153"/>
    </location>
</feature>
<dbReference type="Pfam" id="PF20235">
    <property type="entry name" value="PIR2-like_helical"/>
    <property type="match status" value="1"/>
</dbReference>
<evidence type="ECO:0000259" key="1">
    <source>
        <dbReference type="Pfam" id="PF20235"/>
    </source>
</evidence>
<dbReference type="PANTHER" id="PTHR33120">
    <property type="entry name" value="EXPRESSED PROTEIN-RELATED"/>
    <property type="match status" value="1"/>
</dbReference>
<proteinExistence type="predicted"/>
<reference evidence="3" key="2">
    <citation type="submission" date="2013-12" db="EMBL/GenBank/DDBJ databases">
        <authorList>
            <person name="Yu Y."/>
            <person name="Lee S."/>
            <person name="de Baynast K."/>
            <person name="Wissotski M."/>
            <person name="Liu L."/>
            <person name="Talag J."/>
            <person name="Goicoechea J."/>
            <person name="Angelova A."/>
            <person name="Jetty R."/>
            <person name="Kudrna D."/>
            <person name="Golser W."/>
            <person name="Rivera L."/>
            <person name="Zhang J."/>
            <person name="Wing R."/>
        </authorList>
    </citation>
    <scope>NUCLEOTIDE SEQUENCE</scope>
</reference>
<keyword evidence="3" id="KW-1185">Reference proteome</keyword>
<evidence type="ECO:0000313" key="3">
    <source>
        <dbReference type="Proteomes" id="UP000032180"/>
    </source>
</evidence>
<organism evidence="2 3">
    <name type="scientific">Leersia perrieri</name>
    <dbReference type="NCBI Taxonomy" id="77586"/>
    <lineage>
        <taxon>Eukaryota</taxon>
        <taxon>Viridiplantae</taxon>
        <taxon>Streptophyta</taxon>
        <taxon>Embryophyta</taxon>
        <taxon>Tracheophyta</taxon>
        <taxon>Spermatophyta</taxon>
        <taxon>Magnoliopsida</taxon>
        <taxon>Liliopsida</taxon>
        <taxon>Poales</taxon>
        <taxon>Poaceae</taxon>
        <taxon>BOP clade</taxon>
        <taxon>Oryzoideae</taxon>
        <taxon>Oryzeae</taxon>
        <taxon>Oryzinae</taxon>
        <taxon>Leersia</taxon>
    </lineage>
</organism>
<dbReference type="AlphaFoldDB" id="A0A0D9WPQ0"/>
<dbReference type="HOGENOM" id="CLU_1484078_0_0_1"/>
<protein>
    <recommendedName>
        <fullName evidence="1">PIR2-like helical domain-containing protein</fullName>
    </recommendedName>
</protein>
<reference evidence="2 3" key="1">
    <citation type="submission" date="2012-08" db="EMBL/GenBank/DDBJ databases">
        <title>Oryza genome evolution.</title>
        <authorList>
            <person name="Wing R.A."/>
        </authorList>
    </citation>
    <scope>NUCLEOTIDE SEQUENCE</scope>
</reference>
<dbReference type="EnsemblPlants" id="LPERR06G10830.1">
    <property type="protein sequence ID" value="LPERR06G10830.1"/>
    <property type="gene ID" value="LPERR06G10830"/>
</dbReference>
<sequence>MSGGGSSSSSSLMAESDCGINVVSNLLELIHGYYKAALDRLPVEEMPVLIPRLLDAVSNIIANTVCTHEGNRKRKRNPGEKEREEAMSEIIKDGSSITYLPPNLREGNKIGKTRSLEGLVTFLICYFRHLPVSEALFYLLIAKANLLDAVRFIISNRCIIQHEISSPTTEISLRCAAISVAP</sequence>
<dbReference type="InterPro" id="IPR046527">
    <property type="entry name" value="PIR2-like_helical"/>
</dbReference>
<accession>A0A0D9WPQ0</accession>
<dbReference type="Proteomes" id="UP000032180">
    <property type="component" value="Chromosome 6"/>
</dbReference>
<name>A0A0D9WPQ0_9ORYZ</name>